<evidence type="ECO:0000313" key="2">
    <source>
        <dbReference type="Proteomes" id="UP000005384"/>
    </source>
</evidence>
<accession>G5IIP2</accession>
<proteinExistence type="predicted"/>
<comment type="caution">
    <text evidence="1">The sequence shown here is derived from an EMBL/GenBank/DDBJ whole genome shotgun (WGS) entry which is preliminary data.</text>
</comment>
<reference evidence="1 2" key="1">
    <citation type="submission" date="2011-08" db="EMBL/GenBank/DDBJ databases">
        <title>The Genome Sequence of Clostridium hathewayi WAL-18680.</title>
        <authorList>
            <consortium name="The Broad Institute Genome Sequencing Platform"/>
            <person name="Earl A."/>
            <person name="Ward D."/>
            <person name="Feldgarden M."/>
            <person name="Gevers D."/>
            <person name="Finegold S.M."/>
            <person name="Summanen P.H."/>
            <person name="Molitoris D.R."/>
            <person name="Song M."/>
            <person name="Daigneault M."/>
            <person name="Allen-Vercoe E."/>
            <person name="Young S.K."/>
            <person name="Zeng Q."/>
            <person name="Gargeya S."/>
            <person name="Fitzgerald M."/>
            <person name="Haas B."/>
            <person name="Abouelleil A."/>
            <person name="Alvarado L."/>
            <person name="Arachchi H.M."/>
            <person name="Berlin A."/>
            <person name="Brown A."/>
            <person name="Chapman S.B."/>
            <person name="Chen Z."/>
            <person name="Dunbar C."/>
            <person name="Freedman E."/>
            <person name="Gearin G."/>
            <person name="Gellesch M."/>
            <person name="Goldberg J."/>
            <person name="Griggs A."/>
            <person name="Gujja S."/>
            <person name="Heiman D."/>
            <person name="Howarth C."/>
            <person name="Larson L."/>
            <person name="Lui A."/>
            <person name="MacDonald P.J.P."/>
            <person name="Montmayeur A."/>
            <person name="Murphy C."/>
            <person name="Neiman D."/>
            <person name="Pearson M."/>
            <person name="Priest M."/>
            <person name="Roberts A."/>
            <person name="Saif S."/>
            <person name="Shea T."/>
            <person name="Shenoy N."/>
            <person name="Sisk P."/>
            <person name="Stolte C."/>
            <person name="Sykes S."/>
            <person name="Wortman J."/>
            <person name="Nusbaum C."/>
            <person name="Birren B."/>
        </authorList>
    </citation>
    <scope>NUCLEOTIDE SEQUENCE [LARGE SCALE GENOMIC DNA]</scope>
    <source>
        <strain evidence="1 2">WAL-18680</strain>
    </source>
</reference>
<organism evidence="1 2">
    <name type="scientific">Hungatella hathewayi WAL-18680</name>
    <dbReference type="NCBI Taxonomy" id="742737"/>
    <lineage>
        <taxon>Bacteria</taxon>
        <taxon>Bacillati</taxon>
        <taxon>Bacillota</taxon>
        <taxon>Clostridia</taxon>
        <taxon>Lachnospirales</taxon>
        <taxon>Lachnospiraceae</taxon>
        <taxon>Hungatella</taxon>
    </lineage>
</organism>
<dbReference type="Proteomes" id="UP000005384">
    <property type="component" value="Unassembled WGS sequence"/>
</dbReference>
<evidence type="ECO:0000313" key="1">
    <source>
        <dbReference type="EMBL" id="EHI58676.1"/>
    </source>
</evidence>
<dbReference type="AlphaFoldDB" id="G5IIP2"/>
<protein>
    <submittedName>
        <fullName evidence="1">Uncharacterized protein</fullName>
    </submittedName>
</protein>
<name>G5IIP2_9FIRM</name>
<gene>
    <name evidence="1" type="ORF">HMPREF9473_03369</name>
</gene>
<dbReference type="HOGENOM" id="CLU_2046441_0_0_9"/>
<sequence>MVSKDNQQRTIREMLEYIKKRPGMYLGEKEGRIDYLRHFLAGWFWNNDEGINGRYRAGIAHYIYEWIRKNKSNEFTKIEFSFLWYKMIYSVTDTEDDAWELFFKLSYEYLDCLEAEVNKE</sequence>
<dbReference type="EMBL" id="ADLN01000092">
    <property type="protein sequence ID" value="EHI58676.1"/>
    <property type="molecule type" value="Genomic_DNA"/>
</dbReference>
<dbReference type="RefSeq" id="WP_006781349.1">
    <property type="nucleotide sequence ID" value="NZ_CP040506.1"/>
</dbReference>
<keyword evidence="2" id="KW-1185">Reference proteome</keyword>